<evidence type="ECO:0000256" key="15">
    <source>
        <dbReference type="SAM" id="SignalP"/>
    </source>
</evidence>
<evidence type="ECO:0000256" key="7">
    <source>
        <dbReference type="ARBA" id="ARBA00023180"/>
    </source>
</evidence>
<dbReference type="GO" id="GO:0071555">
    <property type="term" value="P:cell wall organization"/>
    <property type="evidence" value="ECO:0007669"/>
    <property type="project" value="UniProtKB-KW"/>
</dbReference>
<dbReference type="STRING" id="4781.A0A0P1AG36"/>
<feature type="chain" id="PRO_5006058639" description="glucan endo-1,3-beta-D-glucosidase" evidence="15">
    <location>
        <begin position="24"/>
        <end position="384"/>
    </location>
</feature>
<dbReference type="OrthoDB" id="77201at2759"/>
<evidence type="ECO:0000256" key="12">
    <source>
        <dbReference type="ARBA" id="ARBA00042373"/>
    </source>
</evidence>
<feature type="signal peptide" evidence="15">
    <location>
        <begin position="1"/>
        <end position="23"/>
    </location>
</feature>
<evidence type="ECO:0000256" key="9">
    <source>
        <dbReference type="ARBA" id="ARBA00023316"/>
    </source>
</evidence>
<evidence type="ECO:0000256" key="8">
    <source>
        <dbReference type="ARBA" id="ARBA00023277"/>
    </source>
</evidence>
<evidence type="ECO:0000256" key="6">
    <source>
        <dbReference type="ARBA" id="ARBA00023136"/>
    </source>
</evidence>
<keyword evidence="10" id="KW-0624">Polysaccharide degradation</keyword>
<dbReference type="RefSeq" id="XP_024575873.1">
    <property type="nucleotide sequence ID" value="XM_024725058.1"/>
</dbReference>
<dbReference type="GO" id="GO:0005886">
    <property type="term" value="C:plasma membrane"/>
    <property type="evidence" value="ECO:0007669"/>
    <property type="project" value="UniProtKB-SubCell"/>
</dbReference>
<evidence type="ECO:0000256" key="13">
    <source>
        <dbReference type="ARBA" id="ARBA00043078"/>
    </source>
</evidence>
<comment type="function">
    <text evidence="11">Glucanases play a role in cell expansion during growth, in cell-cell fusion during mating, and in spore release during sporulation. This enzyme may be involved in beta-glucan degradation. Active on laminarin and lichenan.</text>
</comment>
<comment type="subcellular location">
    <subcellularLocation>
        <location evidence="2">Cell membrane</location>
    </subcellularLocation>
</comment>
<evidence type="ECO:0000256" key="10">
    <source>
        <dbReference type="ARBA" id="ARBA00023326"/>
    </source>
</evidence>
<keyword evidence="17" id="KW-1185">Reference proteome</keyword>
<evidence type="ECO:0000256" key="14">
    <source>
        <dbReference type="SAM" id="MobiDB-lite"/>
    </source>
</evidence>
<feature type="region of interest" description="Disordered" evidence="14">
    <location>
        <begin position="297"/>
        <end position="370"/>
    </location>
</feature>
<comment type="catalytic activity">
    <reaction evidence="1">
        <text>Hydrolysis of (1-&gt;3)-beta-D-glucosidic linkages in (1-&gt;3)-beta-D-glucans.</text>
        <dbReference type="EC" id="3.2.1.39"/>
    </reaction>
</comment>
<evidence type="ECO:0000256" key="4">
    <source>
        <dbReference type="ARBA" id="ARBA00022475"/>
    </source>
</evidence>
<evidence type="ECO:0000256" key="2">
    <source>
        <dbReference type="ARBA" id="ARBA00004236"/>
    </source>
</evidence>
<accession>A0A0P1AG36</accession>
<organism evidence="16 17">
    <name type="scientific">Plasmopara halstedii</name>
    <name type="common">Downy mildew of sunflower</name>
    <dbReference type="NCBI Taxonomy" id="4781"/>
    <lineage>
        <taxon>Eukaryota</taxon>
        <taxon>Sar</taxon>
        <taxon>Stramenopiles</taxon>
        <taxon>Oomycota</taxon>
        <taxon>Peronosporomycetes</taxon>
        <taxon>Peronosporales</taxon>
        <taxon>Peronosporaceae</taxon>
        <taxon>Plasmopara</taxon>
    </lineage>
</organism>
<evidence type="ECO:0000313" key="16">
    <source>
        <dbReference type="EMBL" id="CEG39504.1"/>
    </source>
</evidence>
<proteinExistence type="predicted"/>
<dbReference type="AlphaFoldDB" id="A0A0P1AG36"/>
<dbReference type="EC" id="3.2.1.39" evidence="3"/>
<dbReference type="Gene3D" id="3.20.20.80">
    <property type="entry name" value="Glycosidases"/>
    <property type="match status" value="1"/>
</dbReference>
<dbReference type="EMBL" id="CCYD01000428">
    <property type="protein sequence ID" value="CEG39504.1"/>
    <property type="molecule type" value="Genomic_DNA"/>
</dbReference>
<evidence type="ECO:0000256" key="3">
    <source>
        <dbReference type="ARBA" id="ARBA00012780"/>
    </source>
</evidence>
<dbReference type="OMA" id="HFAVIKS"/>
<protein>
    <recommendedName>
        <fullName evidence="3">glucan endo-1,3-beta-D-glucosidase</fullName>
        <ecNumber evidence="3">3.2.1.39</ecNumber>
    </recommendedName>
    <alternativeName>
        <fullName evidence="13">Endo-1,3-beta-glucanase btgC</fullName>
    </alternativeName>
    <alternativeName>
        <fullName evidence="12">Laminarinase btgC</fullName>
    </alternativeName>
</protein>
<evidence type="ECO:0000256" key="11">
    <source>
        <dbReference type="ARBA" id="ARBA00037649"/>
    </source>
</evidence>
<keyword evidence="15" id="KW-0732">Signal</keyword>
<dbReference type="PANTHER" id="PTHR16631:SF17">
    <property type="entry name" value="GLUCAN ENDO-1,3-BETA-GLUCOSIDASE BTGC"/>
    <property type="match status" value="1"/>
</dbReference>
<sequence length="384" mass="41406">MVFLKCSFVIFFLAAAAIEMIAGKGVCYAPWHHKTVDFSVVKADLTEIKQYFSSFRTFQAQFSGVNVIEAAGAAGLKVAVGVQLSDPSAIDSEIAAVCKGYTSNPDAVEAVYVGNENLKNGGFGTFSADQLVAYINKIKSCVGSVPVGSVQRINEWLSAEGVAMLEGASDIIGVNIYPFFTISDQTSIEKLKAQWKQMTDKYDVNKLRLTETGWPSSGENYQSNTPSIETMQQFFNDYIIWSTGLGQSYWFMMYDTTISYTGAEYEKHFGLFTSNGEKKITITNNGDTVQTNVTTTPEISTTKPSVSTTTNDTSASITAGTPASTQISTPVDDTPTSPPPTVPSTTDTSISTNGTEIPSESVTQNEADSLVSRTATKCNVALRK</sequence>
<dbReference type="InterPro" id="IPR017853">
    <property type="entry name" value="GH"/>
</dbReference>
<keyword evidence="8" id="KW-0119">Carbohydrate metabolism</keyword>
<keyword evidence="6" id="KW-0472">Membrane</keyword>
<dbReference type="PANTHER" id="PTHR16631">
    <property type="entry name" value="GLUCAN 1,3-BETA-GLUCOSIDASE"/>
    <property type="match status" value="1"/>
</dbReference>
<keyword evidence="7" id="KW-0325">Glycoprotein</keyword>
<evidence type="ECO:0000313" key="17">
    <source>
        <dbReference type="Proteomes" id="UP000054928"/>
    </source>
</evidence>
<reference evidence="17" key="1">
    <citation type="submission" date="2014-09" db="EMBL/GenBank/DDBJ databases">
        <authorList>
            <person name="Sharma Rahul"/>
            <person name="Thines Marco"/>
        </authorList>
    </citation>
    <scope>NUCLEOTIDE SEQUENCE [LARGE SCALE GENOMIC DNA]</scope>
</reference>
<feature type="compositionally biased region" description="Polar residues" evidence="14">
    <location>
        <begin position="297"/>
        <end position="326"/>
    </location>
</feature>
<dbReference type="SUPFAM" id="SSF51445">
    <property type="entry name" value="(Trans)glycosidases"/>
    <property type="match status" value="1"/>
</dbReference>
<evidence type="ECO:0000256" key="5">
    <source>
        <dbReference type="ARBA" id="ARBA00022801"/>
    </source>
</evidence>
<dbReference type="GO" id="GO:0000272">
    <property type="term" value="P:polysaccharide catabolic process"/>
    <property type="evidence" value="ECO:0007669"/>
    <property type="project" value="UniProtKB-KW"/>
</dbReference>
<keyword evidence="4" id="KW-1003">Cell membrane</keyword>
<dbReference type="Proteomes" id="UP000054928">
    <property type="component" value="Unassembled WGS sequence"/>
</dbReference>
<feature type="compositionally biased region" description="Low complexity" evidence="14">
    <location>
        <begin position="343"/>
        <end position="352"/>
    </location>
</feature>
<keyword evidence="9" id="KW-0961">Cell wall biogenesis/degradation</keyword>
<dbReference type="GeneID" id="36404802"/>
<keyword evidence="5 16" id="KW-0378">Hydrolase</keyword>
<name>A0A0P1AG36_PLAHL</name>
<dbReference type="InterPro" id="IPR050732">
    <property type="entry name" value="Beta-glucan_modifiers"/>
</dbReference>
<feature type="compositionally biased region" description="Polar residues" evidence="14">
    <location>
        <begin position="353"/>
        <end position="370"/>
    </location>
</feature>
<evidence type="ECO:0000256" key="1">
    <source>
        <dbReference type="ARBA" id="ARBA00000382"/>
    </source>
</evidence>
<dbReference type="GO" id="GO:0042973">
    <property type="term" value="F:glucan endo-1,3-beta-D-glucosidase activity"/>
    <property type="evidence" value="ECO:0007669"/>
    <property type="project" value="UniProtKB-EC"/>
</dbReference>